<sequence>MAKEKVQREPGRIKQMIQVYKTTKMHDKSLPWVMLLGFIAPIVVAVLLAALLPGGSVAAWILWSVTGVLVGILIAVILLGRRAERMAYAQIEGRQGAVGAVLASGLRRSWRGSETPIAINARGKDAIYRAVGRGGIALVGEGNYERLQRLMTQEEAKVKRILPNVQVTQVYVGQEHPEQISLAAVPKTLYKIKGNLNRNEVQVVHQRLASLQAQPLGIPKGIDPMRIRRQGRPR</sequence>
<gene>
    <name evidence="2" type="ORF">F5897_000830</name>
</gene>
<proteinExistence type="predicted"/>
<organism evidence="2 3">
    <name type="scientific">Canibacter oris</name>
    <dbReference type="NCBI Taxonomy" id="1365628"/>
    <lineage>
        <taxon>Bacteria</taxon>
        <taxon>Bacillati</taxon>
        <taxon>Actinomycetota</taxon>
        <taxon>Actinomycetes</taxon>
        <taxon>Micrococcales</taxon>
        <taxon>Microbacteriaceae</taxon>
        <taxon>Canibacter</taxon>
    </lineage>
</organism>
<comment type="caution">
    <text evidence="2">The sequence shown here is derived from an EMBL/GenBank/DDBJ whole genome shotgun (WGS) entry which is preliminary data.</text>
</comment>
<accession>A0A840DJ62</accession>
<keyword evidence="3" id="KW-1185">Reference proteome</keyword>
<evidence type="ECO:0000256" key="1">
    <source>
        <dbReference type="SAM" id="Phobius"/>
    </source>
</evidence>
<feature type="transmembrane region" description="Helical" evidence="1">
    <location>
        <begin position="57"/>
        <end position="79"/>
    </location>
</feature>
<dbReference type="AlphaFoldDB" id="A0A840DJ62"/>
<reference evidence="2" key="1">
    <citation type="submission" date="2020-08" db="EMBL/GenBank/DDBJ databases">
        <title>Sequencing the genomes of 1000 actinobacteria strains.</title>
        <authorList>
            <person name="Klenk H.-P."/>
        </authorList>
    </citation>
    <scope>NUCLEOTIDE SEQUENCE [LARGE SCALE GENOMIC DNA]</scope>
    <source>
        <strain evidence="2">DSM 27064</strain>
    </source>
</reference>
<keyword evidence="1" id="KW-0472">Membrane</keyword>
<dbReference type="InterPro" id="IPR025445">
    <property type="entry name" value="DUF4191"/>
</dbReference>
<dbReference type="EMBL" id="JACIFD010000007">
    <property type="protein sequence ID" value="MBB4071522.1"/>
    <property type="molecule type" value="Genomic_DNA"/>
</dbReference>
<dbReference type="RefSeq" id="WP_124824119.1">
    <property type="nucleotide sequence ID" value="NZ_JACIFD010000007.1"/>
</dbReference>
<feature type="transmembrane region" description="Helical" evidence="1">
    <location>
        <begin position="30"/>
        <end position="51"/>
    </location>
</feature>
<keyword evidence="1" id="KW-1133">Transmembrane helix</keyword>
<protein>
    <submittedName>
        <fullName evidence="2">Putative membrane protein SirB2</fullName>
    </submittedName>
</protein>
<evidence type="ECO:0000313" key="2">
    <source>
        <dbReference type="EMBL" id="MBB4071522.1"/>
    </source>
</evidence>
<dbReference type="Pfam" id="PF13829">
    <property type="entry name" value="DUF4191"/>
    <property type="match status" value="1"/>
</dbReference>
<name>A0A840DJ62_9MICO</name>
<dbReference type="Proteomes" id="UP000571183">
    <property type="component" value="Unassembled WGS sequence"/>
</dbReference>
<keyword evidence="1" id="KW-0812">Transmembrane</keyword>
<evidence type="ECO:0000313" key="3">
    <source>
        <dbReference type="Proteomes" id="UP000571183"/>
    </source>
</evidence>